<sequence length="104" mass="12182">MHALSLRHNDSFADYDNLSQALAPLLHVPRGFSRNNLTGNDRKCVHIRLVIRIHRRVTEDLRRHPELSCGVKSRLISSFLHFAYTLINPTDNWKTENDYSLWKT</sequence>
<dbReference type="AlphaFoldDB" id="A0A2A6C2A5"/>
<evidence type="ECO:0000313" key="1">
    <source>
        <dbReference type="EnsemblMetazoa" id="PPA40693.1"/>
    </source>
</evidence>
<gene>
    <name evidence="1" type="primary">WBGene00279062</name>
</gene>
<proteinExistence type="predicted"/>
<protein>
    <submittedName>
        <fullName evidence="1">Uncharacterized protein</fullName>
    </submittedName>
</protein>
<evidence type="ECO:0000313" key="2">
    <source>
        <dbReference type="Proteomes" id="UP000005239"/>
    </source>
</evidence>
<reference evidence="2" key="1">
    <citation type="journal article" date="2008" name="Nat. Genet.">
        <title>The Pristionchus pacificus genome provides a unique perspective on nematode lifestyle and parasitism.</title>
        <authorList>
            <person name="Dieterich C."/>
            <person name="Clifton S.W."/>
            <person name="Schuster L.N."/>
            <person name="Chinwalla A."/>
            <person name="Delehaunty K."/>
            <person name="Dinkelacker I."/>
            <person name="Fulton L."/>
            <person name="Fulton R."/>
            <person name="Godfrey J."/>
            <person name="Minx P."/>
            <person name="Mitreva M."/>
            <person name="Roeseler W."/>
            <person name="Tian H."/>
            <person name="Witte H."/>
            <person name="Yang S.P."/>
            <person name="Wilson R.K."/>
            <person name="Sommer R.J."/>
        </authorList>
    </citation>
    <scope>NUCLEOTIDE SEQUENCE [LARGE SCALE GENOMIC DNA]</scope>
    <source>
        <strain evidence="2">PS312</strain>
    </source>
</reference>
<accession>A0A2A6C2A5</accession>
<organism evidence="1 2">
    <name type="scientific">Pristionchus pacificus</name>
    <name type="common">Parasitic nematode worm</name>
    <dbReference type="NCBI Taxonomy" id="54126"/>
    <lineage>
        <taxon>Eukaryota</taxon>
        <taxon>Metazoa</taxon>
        <taxon>Ecdysozoa</taxon>
        <taxon>Nematoda</taxon>
        <taxon>Chromadorea</taxon>
        <taxon>Rhabditida</taxon>
        <taxon>Rhabditina</taxon>
        <taxon>Diplogasteromorpha</taxon>
        <taxon>Diplogasteroidea</taxon>
        <taxon>Neodiplogasteridae</taxon>
        <taxon>Pristionchus</taxon>
    </lineage>
</organism>
<accession>A0A8R1UU47</accession>
<reference evidence="1" key="2">
    <citation type="submission" date="2022-06" db="UniProtKB">
        <authorList>
            <consortium name="EnsemblMetazoa"/>
        </authorList>
    </citation>
    <scope>IDENTIFICATION</scope>
    <source>
        <strain evidence="1">PS312</strain>
    </source>
</reference>
<name>A0A2A6C2A5_PRIPA</name>
<dbReference type="EnsemblMetazoa" id="PPA40693.1">
    <property type="protein sequence ID" value="PPA40693.1"/>
    <property type="gene ID" value="WBGene00279062"/>
</dbReference>
<dbReference type="Proteomes" id="UP000005239">
    <property type="component" value="Unassembled WGS sequence"/>
</dbReference>
<keyword evidence="2" id="KW-1185">Reference proteome</keyword>